<organism evidence="2 3">
    <name type="scientific">Rhodohalobacter sulfatireducens</name>
    <dbReference type="NCBI Taxonomy" id="2911366"/>
    <lineage>
        <taxon>Bacteria</taxon>
        <taxon>Pseudomonadati</taxon>
        <taxon>Balneolota</taxon>
        <taxon>Balneolia</taxon>
        <taxon>Balneolales</taxon>
        <taxon>Balneolaceae</taxon>
        <taxon>Rhodohalobacter</taxon>
    </lineage>
</organism>
<reference evidence="2" key="2">
    <citation type="submission" date="2024-05" db="EMBL/GenBank/DDBJ databases">
        <title>Rhodohalobacter halophilus gen. nov., sp. nov., a moderately halophilic member of the family Balneolaceae.</title>
        <authorList>
            <person name="Xia J."/>
        </authorList>
    </citation>
    <scope>NUCLEOTIDE SEQUENCE</scope>
    <source>
        <strain evidence="2">WB101</strain>
    </source>
</reference>
<comment type="caution">
    <text evidence="2">The sequence shown here is derived from an EMBL/GenBank/DDBJ whole genome shotgun (WGS) entry which is preliminary data.</text>
</comment>
<dbReference type="Proteomes" id="UP001165366">
    <property type="component" value="Unassembled WGS sequence"/>
</dbReference>
<keyword evidence="1" id="KW-0472">Membrane</keyword>
<keyword evidence="1" id="KW-1133">Transmembrane helix</keyword>
<evidence type="ECO:0000313" key="3">
    <source>
        <dbReference type="Proteomes" id="UP001165366"/>
    </source>
</evidence>
<name>A0ABS9KAI1_9BACT</name>
<dbReference type="RefSeq" id="WP_237852703.1">
    <property type="nucleotide sequence ID" value="NZ_JAKLWS010000004.1"/>
</dbReference>
<reference evidence="2" key="1">
    <citation type="submission" date="2022-01" db="EMBL/GenBank/DDBJ databases">
        <authorList>
            <person name="Wang Y."/>
        </authorList>
    </citation>
    <scope>NUCLEOTIDE SEQUENCE</scope>
    <source>
        <strain evidence="2">WB101</strain>
    </source>
</reference>
<accession>A0ABS9KAI1</accession>
<evidence type="ECO:0000256" key="1">
    <source>
        <dbReference type="SAM" id="Phobius"/>
    </source>
</evidence>
<protein>
    <submittedName>
        <fullName evidence="2">Uncharacterized protein</fullName>
    </submittedName>
</protein>
<keyword evidence="3" id="KW-1185">Reference proteome</keyword>
<sequence>MLFLLDLSASNSNSLSTENWISIGVLLVALITLIVNFFLTRSQIKTALKSIKLQIKSSQEIAKEEINRDVKSTNRMVWINELRDSVSEYVANHEYIKLASQNDSNTKTGTPSQE</sequence>
<evidence type="ECO:0000313" key="2">
    <source>
        <dbReference type="EMBL" id="MCG2587859.1"/>
    </source>
</evidence>
<gene>
    <name evidence="2" type="ORF">L6773_04740</name>
</gene>
<dbReference type="EMBL" id="JAKLWS010000004">
    <property type="protein sequence ID" value="MCG2587859.1"/>
    <property type="molecule type" value="Genomic_DNA"/>
</dbReference>
<feature type="transmembrane region" description="Helical" evidence="1">
    <location>
        <begin position="20"/>
        <end position="39"/>
    </location>
</feature>
<keyword evidence="1" id="KW-0812">Transmembrane</keyword>
<proteinExistence type="predicted"/>